<feature type="transmembrane region" description="Helical" evidence="8">
    <location>
        <begin position="62"/>
        <end position="87"/>
    </location>
</feature>
<dbReference type="InterPro" id="IPR050835">
    <property type="entry name" value="ABC_transporter_sub-D"/>
</dbReference>
<evidence type="ECO:0000256" key="5">
    <source>
        <dbReference type="ARBA" id="ARBA00022840"/>
    </source>
</evidence>
<dbReference type="InterPro" id="IPR027417">
    <property type="entry name" value="P-loop_NTPase"/>
</dbReference>
<evidence type="ECO:0000256" key="4">
    <source>
        <dbReference type="ARBA" id="ARBA00022741"/>
    </source>
</evidence>
<protein>
    <submittedName>
        <fullName evidence="11">ATP-binding cassette domain-containing protein</fullName>
    </submittedName>
</protein>
<keyword evidence="7 8" id="KW-0472">Membrane</keyword>
<reference evidence="11" key="2">
    <citation type="submission" date="2021-04" db="EMBL/GenBank/DDBJ databases">
        <authorList>
            <person name="Gilroy R."/>
        </authorList>
    </citation>
    <scope>NUCLEOTIDE SEQUENCE</scope>
    <source>
        <strain evidence="11">CHK160-9182</strain>
    </source>
</reference>
<feature type="domain" description="ABC transmembrane type-1" evidence="10">
    <location>
        <begin position="22"/>
        <end position="327"/>
    </location>
</feature>
<dbReference type="GO" id="GO:0005886">
    <property type="term" value="C:plasma membrane"/>
    <property type="evidence" value="ECO:0007669"/>
    <property type="project" value="UniProtKB-SubCell"/>
</dbReference>
<evidence type="ECO:0000256" key="8">
    <source>
        <dbReference type="SAM" id="Phobius"/>
    </source>
</evidence>
<accession>A0A9D1Q4F0</accession>
<evidence type="ECO:0000259" key="10">
    <source>
        <dbReference type="PROSITE" id="PS50929"/>
    </source>
</evidence>
<dbReference type="PROSITE" id="PS00211">
    <property type="entry name" value="ABC_TRANSPORTER_1"/>
    <property type="match status" value="1"/>
</dbReference>
<feature type="transmembrane region" description="Helical" evidence="8">
    <location>
        <begin position="300"/>
        <end position="320"/>
    </location>
</feature>
<dbReference type="PROSITE" id="PS50893">
    <property type="entry name" value="ABC_TRANSPORTER_2"/>
    <property type="match status" value="1"/>
</dbReference>
<dbReference type="SUPFAM" id="SSF90123">
    <property type="entry name" value="ABC transporter transmembrane region"/>
    <property type="match status" value="1"/>
</dbReference>
<dbReference type="InterPro" id="IPR036640">
    <property type="entry name" value="ABC1_TM_sf"/>
</dbReference>
<dbReference type="Gene3D" id="3.40.50.300">
    <property type="entry name" value="P-loop containing nucleotide triphosphate hydrolases"/>
    <property type="match status" value="1"/>
</dbReference>
<feature type="transmembrane region" description="Helical" evidence="8">
    <location>
        <begin position="274"/>
        <end position="294"/>
    </location>
</feature>
<dbReference type="PROSITE" id="PS50929">
    <property type="entry name" value="ABC_TM1F"/>
    <property type="match status" value="1"/>
</dbReference>
<comment type="subcellular location">
    <subcellularLocation>
        <location evidence="1">Cell membrane</location>
        <topology evidence="1">Multi-pass membrane protein</topology>
    </subcellularLocation>
</comment>
<keyword evidence="4" id="KW-0547">Nucleotide-binding</keyword>
<feature type="transmembrane region" description="Helical" evidence="8">
    <location>
        <begin position="144"/>
        <end position="164"/>
    </location>
</feature>
<evidence type="ECO:0000256" key="1">
    <source>
        <dbReference type="ARBA" id="ARBA00004651"/>
    </source>
</evidence>
<dbReference type="InterPro" id="IPR011527">
    <property type="entry name" value="ABC1_TM_dom"/>
</dbReference>
<dbReference type="SUPFAM" id="SSF52540">
    <property type="entry name" value="P-loop containing nucleoside triphosphate hydrolases"/>
    <property type="match status" value="1"/>
</dbReference>
<dbReference type="GO" id="GO:0016887">
    <property type="term" value="F:ATP hydrolysis activity"/>
    <property type="evidence" value="ECO:0007669"/>
    <property type="project" value="InterPro"/>
</dbReference>
<feature type="transmembrane region" description="Helical" evidence="8">
    <location>
        <begin position="184"/>
        <end position="204"/>
    </location>
</feature>
<sequence>MKVIHSILFLLKLCLKTPAGKVGLLILAAIIALELIGIQISLKFINWNKDFYNALEEYDVNAALKQIGIFLLLTFFSALQYLIANYARGLLLIRWRKELTDTALNLWLRHKNYWYLEQDGTIDNPDQRIAEDCRMFIEYFISSAIEFITRVVALFTYFALLWSISEFALHFTLFNLDITINHYLVWLAPIYVIISTLITHYLGAPLMRLNIARKHKEADFRFALTNIREKKEAIALQNGEATEKALLNDRFQNVVTNWHTLIRRELILGCFTRPYFTTVLRIPLLFALPIYLINKVTLGSLMQIASAFQSVVTTLSWFIFSYSKLADMAAASVRLSTFLQSLQSREPHTKTIHAQTDNNTLIINDLKLQNRHNQPLLDIPEKIISTAEPLTVIQGISGLGKSTLFKTLAGLHPHFNGEIILPKGKLLFLPQQAYFPLTGLLGAIAYPLPAKKTDETKIISLLEKVGFTREKVLPLMNQCDFTQFSGGEQQRLIIARILFNQPDWVFMDESCNALDKATEKSMLELLKQELPKTQFVLISHNIPISNHEMWRIKSSIAKLS</sequence>
<evidence type="ECO:0000256" key="3">
    <source>
        <dbReference type="ARBA" id="ARBA00022692"/>
    </source>
</evidence>
<dbReference type="InterPro" id="IPR017871">
    <property type="entry name" value="ABC_transporter-like_CS"/>
</dbReference>
<dbReference type="Proteomes" id="UP000823934">
    <property type="component" value="Unassembled WGS sequence"/>
</dbReference>
<dbReference type="GO" id="GO:0140359">
    <property type="term" value="F:ABC-type transporter activity"/>
    <property type="evidence" value="ECO:0007669"/>
    <property type="project" value="InterPro"/>
</dbReference>
<dbReference type="Pfam" id="PF00005">
    <property type="entry name" value="ABC_tran"/>
    <property type="match status" value="1"/>
</dbReference>
<comment type="caution">
    <text evidence="11">The sequence shown here is derived from an EMBL/GenBank/DDBJ whole genome shotgun (WGS) entry which is preliminary data.</text>
</comment>
<evidence type="ECO:0000256" key="7">
    <source>
        <dbReference type="ARBA" id="ARBA00023136"/>
    </source>
</evidence>
<organism evidence="11 12">
    <name type="scientific">Candidatus Ignatzschineria merdigallinarum</name>
    <dbReference type="NCBI Taxonomy" id="2838621"/>
    <lineage>
        <taxon>Bacteria</taxon>
        <taxon>Pseudomonadati</taxon>
        <taxon>Pseudomonadota</taxon>
        <taxon>Gammaproteobacteria</taxon>
        <taxon>Cardiobacteriales</taxon>
        <taxon>Ignatzschineriaceae</taxon>
        <taxon>Ignatzschineria</taxon>
    </lineage>
</organism>
<gene>
    <name evidence="11" type="ORF">H9889_00050</name>
</gene>
<evidence type="ECO:0000313" key="12">
    <source>
        <dbReference type="Proteomes" id="UP000823934"/>
    </source>
</evidence>
<name>A0A9D1Q4F0_9GAMM</name>
<dbReference type="EMBL" id="DXHP01000002">
    <property type="protein sequence ID" value="HIW05713.1"/>
    <property type="molecule type" value="Genomic_DNA"/>
</dbReference>
<keyword evidence="2" id="KW-0813">Transport</keyword>
<reference evidence="11" key="1">
    <citation type="journal article" date="2021" name="PeerJ">
        <title>Extensive microbial diversity within the chicken gut microbiome revealed by metagenomics and culture.</title>
        <authorList>
            <person name="Gilroy R."/>
            <person name="Ravi A."/>
            <person name="Getino M."/>
            <person name="Pursley I."/>
            <person name="Horton D.L."/>
            <person name="Alikhan N.F."/>
            <person name="Baker D."/>
            <person name="Gharbi K."/>
            <person name="Hall N."/>
            <person name="Watson M."/>
            <person name="Adriaenssens E.M."/>
            <person name="Foster-Nyarko E."/>
            <person name="Jarju S."/>
            <person name="Secka A."/>
            <person name="Antonio M."/>
            <person name="Oren A."/>
            <person name="Chaudhuri R.R."/>
            <person name="La Ragione R."/>
            <person name="Hildebrand F."/>
            <person name="Pallen M.J."/>
        </authorList>
    </citation>
    <scope>NUCLEOTIDE SEQUENCE</scope>
    <source>
        <strain evidence="11">CHK160-9182</strain>
    </source>
</reference>
<feature type="transmembrane region" description="Helical" evidence="8">
    <location>
        <begin position="21"/>
        <end position="42"/>
    </location>
</feature>
<evidence type="ECO:0000313" key="11">
    <source>
        <dbReference type="EMBL" id="HIW05713.1"/>
    </source>
</evidence>
<dbReference type="PANTHER" id="PTHR11384:SF59">
    <property type="entry name" value="LYSOSOMAL COBALAMIN TRANSPORTER ABCD4"/>
    <property type="match status" value="1"/>
</dbReference>
<keyword evidence="6 8" id="KW-1133">Transmembrane helix</keyword>
<dbReference type="InterPro" id="IPR003439">
    <property type="entry name" value="ABC_transporter-like_ATP-bd"/>
</dbReference>
<keyword evidence="5 11" id="KW-0067">ATP-binding</keyword>
<evidence type="ECO:0000256" key="6">
    <source>
        <dbReference type="ARBA" id="ARBA00022989"/>
    </source>
</evidence>
<evidence type="ECO:0000256" key="2">
    <source>
        <dbReference type="ARBA" id="ARBA00022448"/>
    </source>
</evidence>
<dbReference type="Gene3D" id="1.20.1560.10">
    <property type="entry name" value="ABC transporter type 1, transmembrane domain"/>
    <property type="match status" value="1"/>
</dbReference>
<dbReference type="PANTHER" id="PTHR11384">
    <property type="entry name" value="ATP-BINDING CASSETTE, SUB-FAMILY D MEMBER"/>
    <property type="match status" value="1"/>
</dbReference>
<feature type="domain" description="ABC transporter" evidence="9">
    <location>
        <begin position="361"/>
        <end position="552"/>
    </location>
</feature>
<dbReference type="AlphaFoldDB" id="A0A9D1Q4F0"/>
<evidence type="ECO:0000259" key="9">
    <source>
        <dbReference type="PROSITE" id="PS50893"/>
    </source>
</evidence>
<dbReference type="GO" id="GO:0005524">
    <property type="term" value="F:ATP binding"/>
    <property type="evidence" value="ECO:0007669"/>
    <property type="project" value="UniProtKB-KW"/>
</dbReference>
<dbReference type="Pfam" id="PF06472">
    <property type="entry name" value="ABC_membrane_2"/>
    <property type="match status" value="1"/>
</dbReference>
<keyword evidence="3 8" id="KW-0812">Transmembrane</keyword>
<proteinExistence type="predicted"/>